<evidence type="ECO:0000256" key="4">
    <source>
        <dbReference type="ARBA" id="ARBA00022806"/>
    </source>
</evidence>
<dbReference type="InterPro" id="IPR001650">
    <property type="entry name" value="Helicase_C-like"/>
</dbReference>
<dbReference type="GO" id="GO:0004386">
    <property type="term" value="F:helicase activity"/>
    <property type="evidence" value="ECO:0007669"/>
    <property type="project" value="UniProtKB-KW"/>
</dbReference>
<dbReference type="Gene3D" id="3.40.50.300">
    <property type="entry name" value="P-loop containing nucleotide triphosphate hydrolases"/>
    <property type="match status" value="2"/>
</dbReference>
<dbReference type="SMART" id="SM00487">
    <property type="entry name" value="DEXDc"/>
    <property type="match status" value="1"/>
</dbReference>
<dbReference type="InterPro" id="IPR013701">
    <property type="entry name" value="Lhr-like_DEAD/DEAH_assoc"/>
</dbReference>
<comment type="similarity">
    <text evidence="9">Belongs to the Lhr helicase family. Lhr-Core subfamily.</text>
</comment>
<dbReference type="SMART" id="SM00490">
    <property type="entry name" value="HELICc"/>
    <property type="match status" value="1"/>
</dbReference>
<feature type="domain" description="Helicase C-terminal" evidence="12">
    <location>
        <begin position="269"/>
        <end position="431"/>
    </location>
</feature>
<dbReference type="GO" id="GO:0006281">
    <property type="term" value="P:DNA repair"/>
    <property type="evidence" value="ECO:0007669"/>
    <property type="project" value="UniProtKB-KW"/>
</dbReference>
<dbReference type="InterPro" id="IPR027417">
    <property type="entry name" value="P-loop_NTPase"/>
</dbReference>
<evidence type="ECO:0000256" key="8">
    <source>
        <dbReference type="ARBA" id="ARBA00023235"/>
    </source>
</evidence>
<dbReference type="Proteomes" id="UP000220102">
    <property type="component" value="Unassembled WGS sequence"/>
</dbReference>
<evidence type="ECO:0000313" key="13">
    <source>
        <dbReference type="EMBL" id="PEN11167.1"/>
    </source>
</evidence>
<evidence type="ECO:0000256" key="10">
    <source>
        <dbReference type="SAM" id="Coils"/>
    </source>
</evidence>
<dbReference type="InterPro" id="IPR045628">
    <property type="entry name" value="Lhr_WH_dom"/>
</dbReference>
<keyword evidence="13" id="KW-0436">Ligase</keyword>
<dbReference type="NCBIfam" id="TIGR04121">
    <property type="entry name" value="DEXH_lig_assoc"/>
    <property type="match status" value="1"/>
</dbReference>
<keyword evidence="6" id="KW-0238">DNA-binding</keyword>
<sequence length="849" mass="96047">MSASAPSPRPAVDAEAWGEAESRLEDWFSDRGWSPFDYQRDVWRAYRDGDSGLVHAPTGTGKTYSVWFAVLIEWMAEQIAAGRNIEAYDELTPPPLSVLWVTPLRALSHNTVTALQRAARDLRLPWRIEGRTGDTSYRKKKGQLSDPPSALITTPESLSILLSYPDTKEHLQNLRMVVVDEWHELMGSKRGVQAELGIARLRRWNPDLRTWGLSATIGNMDEARDTLLGEPDADGRLITADIKKDIQIDALLPEDVHRFPWAGNLGLQMLDHVLSELDTADSALVFTNTRAQAEQWYRAILDARPEWAGHLALHYGSLSRKQREVVEDGLANGRLRCVVCTSTLDLGVDFTPVDRVFQVGSPKGVARLLQRAGRSGHQPGATSRVTGVPSHSLQLIEYAAARDAMEADDIEARPPVRKPIDLLVQHVITIAIGSGFFPDDLFEEIRSAYSYRNLTRNEFDWAVRCASTGGSALKAYEKYHRIEKYDGDLERYRGMYVGTSDRLARRHRMMIGTITSDSSVEVRYKNGHTIGQVEETFISRLKHGDIFNFAGKTLEFLRIEDMKAVVQKAKSEPDGVVPRWLGGRLPLSNQLSHWIRRRLDEAAEGTFRGPEMAQVQSLMELQGKWSIVPTHDDFLVERVHSREGHHLFMYPFAGRPVHQGLASLLAYRMAEEVSISFTMSYNDYGFELLSPEPAPLRDAIAGGLFDTENLTSEIEASLNESEMSRRQFREIARVAGLVFTGYPGQPKSLGKIQASSGLIFDVLEEYESENPLLEQARREVRERQLEEDRLRDALDRIRDATLHVIDVPRMTPLAFPIYVDRLRDRISSEPLAQRVRRMQEELEEAARWE</sequence>
<keyword evidence="1" id="KW-0547">Nucleotide-binding</keyword>
<dbReference type="Pfam" id="PF00270">
    <property type="entry name" value="DEAD"/>
    <property type="match status" value="1"/>
</dbReference>
<dbReference type="PANTHER" id="PTHR47962:SF3">
    <property type="entry name" value="LARGE ATP-DEPENDENT HELICASE-RELATED PROTEIN"/>
    <property type="match status" value="1"/>
</dbReference>
<evidence type="ECO:0000256" key="6">
    <source>
        <dbReference type="ARBA" id="ARBA00023125"/>
    </source>
</evidence>
<evidence type="ECO:0000256" key="1">
    <source>
        <dbReference type="ARBA" id="ARBA00022741"/>
    </source>
</evidence>
<keyword evidence="4" id="KW-0347">Helicase</keyword>
<dbReference type="InterPro" id="IPR017170">
    <property type="entry name" value="Lhr-like"/>
</dbReference>
<gene>
    <name evidence="13" type="ORF">CRI94_16385</name>
</gene>
<dbReference type="CDD" id="cd18796">
    <property type="entry name" value="SF2_C_LHR"/>
    <property type="match status" value="1"/>
</dbReference>
<proteinExistence type="inferred from homology"/>
<dbReference type="GO" id="GO:0016887">
    <property type="term" value="F:ATP hydrolysis activity"/>
    <property type="evidence" value="ECO:0007669"/>
    <property type="project" value="TreeGrafter"/>
</dbReference>
<evidence type="ECO:0000256" key="3">
    <source>
        <dbReference type="ARBA" id="ARBA00022801"/>
    </source>
</evidence>
<dbReference type="RefSeq" id="WP_098078641.1">
    <property type="nucleotide sequence ID" value="NZ_PDEQ01000011.1"/>
</dbReference>
<evidence type="ECO:0000256" key="2">
    <source>
        <dbReference type="ARBA" id="ARBA00022763"/>
    </source>
</evidence>
<keyword evidence="5" id="KW-0067">ATP-binding</keyword>
<evidence type="ECO:0000256" key="9">
    <source>
        <dbReference type="ARBA" id="ARBA00093467"/>
    </source>
</evidence>
<dbReference type="SUPFAM" id="SSF52540">
    <property type="entry name" value="P-loop containing nucleoside triphosphate hydrolases"/>
    <property type="match status" value="1"/>
</dbReference>
<organism evidence="13 14">
    <name type="scientific">Longibacter salinarum</name>
    <dbReference type="NCBI Taxonomy" id="1850348"/>
    <lineage>
        <taxon>Bacteria</taxon>
        <taxon>Pseudomonadati</taxon>
        <taxon>Rhodothermota</taxon>
        <taxon>Rhodothermia</taxon>
        <taxon>Rhodothermales</taxon>
        <taxon>Salisaetaceae</taxon>
        <taxon>Longibacter</taxon>
    </lineage>
</organism>
<dbReference type="Pfam" id="PF00271">
    <property type="entry name" value="Helicase_C"/>
    <property type="match status" value="1"/>
</dbReference>
<keyword evidence="8" id="KW-0413">Isomerase</keyword>
<dbReference type="GO" id="GO:0005524">
    <property type="term" value="F:ATP binding"/>
    <property type="evidence" value="ECO:0007669"/>
    <property type="project" value="UniProtKB-KW"/>
</dbReference>
<dbReference type="PROSITE" id="PS51192">
    <property type="entry name" value="HELICASE_ATP_BIND_1"/>
    <property type="match status" value="1"/>
</dbReference>
<keyword evidence="2" id="KW-0227">DNA damage</keyword>
<feature type="coiled-coil region" evidence="10">
    <location>
        <begin position="763"/>
        <end position="793"/>
    </location>
</feature>
<evidence type="ECO:0000259" key="11">
    <source>
        <dbReference type="PROSITE" id="PS51192"/>
    </source>
</evidence>
<dbReference type="PANTHER" id="PTHR47962">
    <property type="entry name" value="ATP-DEPENDENT HELICASE LHR-RELATED-RELATED"/>
    <property type="match status" value="1"/>
</dbReference>
<evidence type="ECO:0000256" key="5">
    <source>
        <dbReference type="ARBA" id="ARBA00022840"/>
    </source>
</evidence>
<dbReference type="AlphaFoldDB" id="A0A2A8CTV5"/>
<keyword evidence="7" id="KW-0234">DNA repair</keyword>
<dbReference type="PIRSF" id="PIRSF037307">
    <property type="entry name" value="Lhr-like_helic_prd"/>
    <property type="match status" value="1"/>
</dbReference>
<protein>
    <submittedName>
        <fullName evidence="13">DNA ligase-associated DEXH box helicase</fullName>
    </submittedName>
</protein>
<keyword evidence="14" id="KW-1185">Reference proteome</keyword>
<feature type="domain" description="Helicase ATP-binding" evidence="11">
    <location>
        <begin position="43"/>
        <end position="222"/>
    </location>
</feature>
<dbReference type="Pfam" id="PF08494">
    <property type="entry name" value="DEAD_assoc"/>
    <property type="match status" value="1"/>
</dbReference>
<evidence type="ECO:0000259" key="12">
    <source>
        <dbReference type="PROSITE" id="PS51194"/>
    </source>
</evidence>
<keyword evidence="3" id="KW-0378">Hydrolase</keyword>
<comment type="caution">
    <text evidence="13">The sequence shown here is derived from an EMBL/GenBank/DDBJ whole genome shotgun (WGS) entry which is preliminary data.</text>
</comment>
<dbReference type="InterPro" id="IPR052511">
    <property type="entry name" value="ATP-dep_Helicase"/>
</dbReference>
<dbReference type="Pfam" id="PF19306">
    <property type="entry name" value="WHD_Lhr"/>
    <property type="match status" value="1"/>
</dbReference>
<evidence type="ECO:0000256" key="7">
    <source>
        <dbReference type="ARBA" id="ARBA00023204"/>
    </source>
</evidence>
<dbReference type="InterPro" id="IPR026362">
    <property type="entry name" value="DEXH_lig_assoc"/>
</dbReference>
<reference evidence="13 14" key="1">
    <citation type="submission" date="2017-10" db="EMBL/GenBank/DDBJ databases">
        <title>Draft genome of Longibacter Salinarum.</title>
        <authorList>
            <person name="Goh K.M."/>
            <person name="Shamsir M.S."/>
            <person name="Lim S.W."/>
        </authorList>
    </citation>
    <scope>NUCLEOTIDE SEQUENCE [LARGE SCALE GENOMIC DNA]</scope>
    <source>
        <strain evidence="13 14">KCTC 52045</strain>
    </source>
</reference>
<dbReference type="PROSITE" id="PS51194">
    <property type="entry name" value="HELICASE_CTER"/>
    <property type="match status" value="1"/>
</dbReference>
<name>A0A2A8CTV5_9BACT</name>
<dbReference type="GO" id="GO:0003677">
    <property type="term" value="F:DNA binding"/>
    <property type="evidence" value="ECO:0007669"/>
    <property type="project" value="UniProtKB-KW"/>
</dbReference>
<accession>A0A2A8CTV5</accession>
<dbReference type="InterPro" id="IPR011545">
    <property type="entry name" value="DEAD/DEAH_box_helicase_dom"/>
</dbReference>
<dbReference type="EMBL" id="PDEQ01000011">
    <property type="protein sequence ID" value="PEN11167.1"/>
    <property type="molecule type" value="Genomic_DNA"/>
</dbReference>
<keyword evidence="10" id="KW-0175">Coiled coil</keyword>
<evidence type="ECO:0000313" key="14">
    <source>
        <dbReference type="Proteomes" id="UP000220102"/>
    </source>
</evidence>
<dbReference type="GO" id="GO:0016874">
    <property type="term" value="F:ligase activity"/>
    <property type="evidence" value="ECO:0007669"/>
    <property type="project" value="UniProtKB-KW"/>
</dbReference>
<dbReference type="InterPro" id="IPR014001">
    <property type="entry name" value="Helicase_ATP-bd"/>
</dbReference>